<dbReference type="SUPFAM" id="SSF55031">
    <property type="entry name" value="Bacterial exopeptidase dimerisation domain"/>
    <property type="match status" value="1"/>
</dbReference>
<dbReference type="PANTHER" id="PTHR43808:SF31">
    <property type="entry name" value="N-ACETYL-L-CITRULLINE DEACETYLASE"/>
    <property type="match status" value="1"/>
</dbReference>
<dbReference type="InterPro" id="IPR011650">
    <property type="entry name" value="Peptidase_M20_dimer"/>
</dbReference>
<name>A0A1F5EW66_9BACT</name>
<accession>A0A1F5EW66</accession>
<dbReference type="InterPro" id="IPR036264">
    <property type="entry name" value="Bact_exopeptidase_dim_dom"/>
</dbReference>
<keyword evidence="3" id="KW-0378">Hydrolase</keyword>
<dbReference type="PROSITE" id="PS00758">
    <property type="entry name" value="ARGE_DAPE_CPG2_1"/>
    <property type="match status" value="1"/>
</dbReference>
<evidence type="ECO:0000256" key="3">
    <source>
        <dbReference type="ARBA" id="ARBA00022801"/>
    </source>
</evidence>
<dbReference type="InterPro" id="IPR002933">
    <property type="entry name" value="Peptidase_M20"/>
</dbReference>
<sequence>MSLTQNLKQLIKFRTTPENILEIRKAMSWVVRVLPKNLRVRRLGFFTHPTLFVTTHVTKRPKILLAAHIDVVPGAVSLFRPKIIGDKLFGRGAFDMKFAIASYLTLANEIKSELQHLNFGLLITSDEEIGGANGSEMILRKGFLPKVCILPDGANNFDFERRAKGFFTIKIECQGKSAHGSRTWEGNNAIERLVGILELLKKNLSLKEEPCGDPQHNHNTLNISAICGGGTVNQIPDYATATVDIRFISHREKIEKAVRSLENKYEWLKLKKTRQGPVSEINPNNYYHQEFLRILKTHFRQKARFIVSHGTSDARFFTAQNIPTIVTRPMGGGHHGEKEWISLTSLNIFHRTLKEFVVKIGKY</sequence>
<protein>
    <recommendedName>
        <fullName evidence="5">Peptidase M20 dimerisation domain-containing protein</fullName>
    </recommendedName>
</protein>
<dbReference type="SUPFAM" id="SSF53187">
    <property type="entry name" value="Zn-dependent exopeptidases"/>
    <property type="match status" value="1"/>
</dbReference>
<evidence type="ECO:0000256" key="4">
    <source>
        <dbReference type="ARBA" id="ARBA00022833"/>
    </source>
</evidence>
<comment type="caution">
    <text evidence="6">The sequence shown here is derived from an EMBL/GenBank/DDBJ whole genome shotgun (WGS) entry which is preliminary data.</text>
</comment>
<dbReference type="GO" id="GO:0008777">
    <property type="term" value="F:acetylornithine deacetylase activity"/>
    <property type="evidence" value="ECO:0007669"/>
    <property type="project" value="TreeGrafter"/>
</dbReference>
<dbReference type="GO" id="GO:0046872">
    <property type="term" value="F:metal ion binding"/>
    <property type="evidence" value="ECO:0007669"/>
    <property type="project" value="UniProtKB-KW"/>
</dbReference>
<evidence type="ECO:0000313" key="7">
    <source>
        <dbReference type="Proteomes" id="UP000177979"/>
    </source>
</evidence>
<dbReference type="Pfam" id="PF07687">
    <property type="entry name" value="M20_dimer"/>
    <property type="match status" value="1"/>
</dbReference>
<evidence type="ECO:0000259" key="5">
    <source>
        <dbReference type="Pfam" id="PF07687"/>
    </source>
</evidence>
<dbReference type="AlphaFoldDB" id="A0A1F5EW66"/>
<evidence type="ECO:0000313" key="6">
    <source>
        <dbReference type="EMBL" id="OGD71516.1"/>
    </source>
</evidence>
<dbReference type="Gene3D" id="3.40.630.10">
    <property type="entry name" value="Zn peptidases"/>
    <property type="match status" value="1"/>
</dbReference>
<comment type="cofactor">
    <cofactor evidence="1">
        <name>Zn(2+)</name>
        <dbReference type="ChEBI" id="CHEBI:29105"/>
    </cofactor>
</comment>
<dbReference type="InterPro" id="IPR050072">
    <property type="entry name" value="Peptidase_M20A"/>
</dbReference>
<dbReference type="PANTHER" id="PTHR43808">
    <property type="entry name" value="ACETYLORNITHINE DEACETYLASE"/>
    <property type="match status" value="1"/>
</dbReference>
<reference evidence="6 7" key="1">
    <citation type="journal article" date="2016" name="Nat. Commun.">
        <title>Thousands of microbial genomes shed light on interconnected biogeochemical processes in an aquifer system.</title>
        <authorList>
            <person name="Anantharaman K."/>
            <person name="Brown C.T."/>
            <person name="Hug L.A."/>
            <person name="Sharon I."/>
            <person name="Castelle C.J."/>
            <person name="Probst A.J."/>
            <person name="Thomas B.C."/>
            <person name="Singh A."/>
            <person name="Wilkins M.J."/>
            <person name="Karaoz U."/>
            <person name="Brodie E.L."/>
            <person name="Williams K.H."/>
            <person name="Hubbard S.S."/>
            <person name="Banfield J.F."/>
        </authorList>
    </citation>
    <scope>NUCLEOTIDE SEQUENCE [LARGE SCALE GENOMIC DNA]</scope>
</reference>
<dbReference type="STRING" id="1817722.A2703_03455"/>
<dbReference type="InterPro" id="IPR001261">
    <property type="entry name" value="ArgE/DapE_CS"/>
</dbReference>
<dbReference type="Gene3D" id="3.30.70.360">
    <property type="match status" value="1"/>
</dbReference>
<evidence type="ECO:0000256" key="1">
    <source>
        <dbReference type="ARBA" id="ARBA00001947"/>
    </source>
</evidence>
<proteinExistence type="predicted"/>
<dbReference type="Pfam" id="PF01546">
    <property type="entry name" value="Peptidase_M20"/>
    <property type="match status" value="1"/>
</dbReference>
<dbReference type="Proteomes" id="UP000177979">
    <property type="component" value="Unassembled WGS sequence"/>
</dbReference>
<feature type="domain" description="Peptidase M20 dimerisation" evidence="5">
    <location>
        <begin position="164"/>
        <end position="261"/>
    </location>
</feature>
<keyword evidence="2" id="KW-0479">Metal-binding</keyword>
<dbReference type="EMBL" id="MFAG01000030">
    <property type="protein sequence ID" value="OGD71516.1"/>
    <property type="molecule type" value="Genomic_DNA"/>
</dbReference>
<dbReference type="GO" id="GO:0006526">
    <property type="term" value="P:L-arginine biosynthetic process"/>
    <property type="evidence" value="ECO:0007669"/>
    <property type="project" value="TreeGrafter"/>
</dbReference>
<organism evidence="6 7">
    <name type="scientific">Candidatus Collierbacteria bacterium RIFCSPHIGHO2_01_FULL_50_25</name>
    <dbReference type="NCBI Taxonomy" id="1817722"/>
    <lineage>
        <taxon>Bacteria</taxon>
        <taxon>Candidatus Collieribacteriota</taxon>
    </lineage>
</organism>
<keyword evidence="4" id="KW-0862">Zinc</keyword>
<gene>
    <name evidence="6" type="ORF">A2703_03455</name>
</gene>
<evidence type="ECO:0000256" key="2">
    <source>
        <dbReference type="ARBA" id="ARBA00022723"/>
    </source>
</evidence>